<organism evidence="3 4">
    <name type="scientific">Microbacterium ulmi</name>
    <dbReference type="NCBI Taxonomy" id="179095"/>
    <lineage>
        <taxon>Bacteria</taxon>
        <taxon>Bacillati</taxon>
        <taxon>Actinomycetota</taxon>
        <taxon>Actinomycetes</taxon>
        <taxon>Micrococcales</taxon>
        <taxon>Microbacteriaceae</taxon>
        <taxon>Microbacterium</taxon>
    </lineage>
</organism>
<gene>
    <name evidence="3" type="ORF">HLA99_15580</name>
</gene>
<dbReference type="Proteomes" id="UP000543598">
    <property type="component" value="Unassembled WGS sequence"/>
</dbReference>
<feature type="transmembrane region" description="Helical" evidence="2">
    <location>
        <begin position="135"/>
        <end position="156"/>
    </location>
</feature>
<keyword evidence="4" id="KW-1185">Reference proteome</keyword>
<evidence type="ECO:0000313" key="3">
    <source>
        <dbReference type="EMBL" id="NNH05266.1"/>
    </source>
</evidence>
<keyword evidence="2" id="KW-0812">Transmembrane</keyword>
<keyword evidence="2" id="KW-1133">Transmembrane helix</keyword>
<protein>
    <submittedName>
        <fullName evidence="3">Uncharacterized protein</fullName>
    </submittedName>
</protein>
<dbReference type="RefSeq" id="WP_167035492.1">
    <property type="nucleotide sequence ID" value="NZ_BAAANA010000002.1"/>
</dbReference>
<feature type="transmembrane region" description="Helical" evidence="2">
    <location>
        <begin position="77"/>
        <end position="95"/>
    </location>
</feature>
<feature type="transmembrane region" description="Helical" evidence="2">
    <location>
        <begin position="168"/>
        <end position="187"/>
    </location>
</feature>
<evidence type="ECO:0000313" key="4">
    <source>
        <dbReference type="Proteomes" id="UP000543598"/>
    </source>
</evidence>
<dbReference type="EMBL" id="JABEMB010000039">
    <property type="protein sequence ID" value="NNH05266.1"/>
    <property type="molecule type" value="Genomic_DNA"/>
</dbReference>
<feature type="region of interest" description="Disordered" evidence="1">
    <location>
        <begin position="201"/>
        <end position="221"/>
    </location>
</feature>
<dbReference type="AlphaFoldDB" id="A0A7Y2M2D8"/>
<proteinExistence type="predicted"/>
<accession>A0A7Y2M2D8</accession>
<evidence type="ECO:0000256" key="2">
    <source>
        <dbReference type="SAM" id="Phobius"/>
    </source>
</evidence>
<feature type="transmembrane region" description="Helical" evidence="2">
    <location>
        <begin position="101"/>
        <end position="123"/>
    </location>
</feature>
<feature type="transmembrane region" description="Helical" evidence="2">
    <location>
        <begin position="12"/>
        <end position="32"/>
    </location>
</feature>
<reference evidence="3 4" key="1">
    <citation type="submission" date="2020-05" db="EMBL/GenBank/DDBJ databases">
        <title>MicrobeNet Type strains.</title>
        <authorList>
            <person name="Nicholson A.C."/>
        </authorList>
    </citation>
    <scope>NUCLEOTIDE SEQUENCE [LARGE SCALE GENOMIC DNA]</scope>
    <source>
        <strain evidence="3 4">JCM 14282</strain>
    </source>
</reference>
<feature type="transmembrane region" description="Helical" evidence="2">
    <location>
        <begin position="44"/>
        <end position="65"/>
    </location>
</feature>
<name>A0A7Y2M2D8_9MICO</name>
<sequence length="221" mass="21922">MSAVPVTSRIGVRIAIGAICGLAWSASLRSYMAEISGSATGVNWVGTFIGILLPGVVAGAALGAATIIDAHERRGRIALGWCAAAVLAFAVFPMLLPGQLWLFVTTGLGGGAVGVALGGLAGGYAAGGRPTWGRIVCGLLAIVLIAGVVASVPLVGGARLAVTTPRGAWVMLLAGSLMIVLMIGAAIPFRRLDAARGDADAGSRGSARADQPSAASHSANV</sequence>
<keyword evidence="2" id="KW-0472">Membrane</keyword>
<evidence type="ECO:0000256" key="1">
    <source>
        <dbReference type="SAM" id="MobiDB-lite"/>
    </source>
</evidence>
<comment type="caution">
    <text evidence="3">The sequence shown here is derived from an EMBL/GenBank/DDBJ whole genome shotgun (WGS) entry which is preliminary data.</text>
</comment>